<evidence type="ECO:0000256" key="1">
    <source>
        <dbReference type="SAM" id="MobiDB-lite"/>
    </source>
</evidence>
<name>A0ABV5ZXY9_9PSEU</name>
<organism evidence="2 3">
    <name type="scientific">Allokutzneria oryzae</name>
    <dbReference type="NCBI Taxonomy" id="1378989"/>
    <lineage>
        <taxon>Bacteria</taxon>
        <taxon>Bacillati</taxon>
        <taxon>Actinomycetota</taxon>
        <taxon>Actinomycetes</taxon>
        <taxon>Pseudonocardiales</taxon>
        <taxon>Pseudonocardiaceae</taxon>
        <taxon>Allokutzneria</taxon>
    </lineage>
</organism>
<evidence type="ECO:0000313" key="3">
    <source>
        <dbReference type="Proteomes" id="UP001589693"/>
    </source>
</evidence>
<feature type="region of interest" description="Disordered" evidence="1">
    <location>
        <begin position="48"/>
        <end position="67"/>
    </location>
</feature>
<keyword evidence="3" id="KW-1185">Reference proteome</keyword>
<dbReference type="RefSeq" id="WP_377853039.1">
    <property type="nucleotide sequence ID" value="NZ_JBHLZU010000014.1"/>
</dbReference>
<dbReference type="Pfam" id="PF11387">
    <property type="entry name" value="DUF2795"/>
    <property type="match status" value="1"/>
</dbReference>
<reference evidence="2 3" key="1">
    <citation type="submission" date="2024-09" db="EMBL/GenBank/DDBJ databases">
        <authorList>
            <person name="Sun Q."/>
            <person name="Mori K."/>
        </authorList>
    </citation>
    <scope>NUCLEOTIDE SEQUENCE [LARGE SCALE GENOMIC DNA]</scope>
    <source>
        <strain evidence="2 3">TBRC 7907</strain>
    </source>
</reference>
<comment type="caution">
    <text evidence="2">The sequence shown here is derived from an EMBL/GenBank/DDBJ whole genome shotgun (WGS) entry which is preliminary data.</text>
</comment>
<dbReference type="EMBL" id="JBHLZU010000014">
    <property type="protein sequence ID" value="MFB9905736.1"/>
    <property type="molecule type" value="Genomic_DNA"/>
</dbReference>
<gene>
    <name evidence="2" type="ORF">ACFFQA_17520</name>
</gene>
<dbReference type="InterPro" id="IPR021527">
    <property type="entry name" value="DUF2795"/>
</dbReference>
<evidence type="ECO:0000313" key="2">
    <source>
        <dbReference type="EMBL" id="MFB9905736.1"/>
    </source>
</evidence>
<accession>A0ABV5ZXY9</accession>
<sequence>MTVNPIQVQKFLSGIGYPAKKDDIVRHAEQQGADGKVLSTLRALSRNDFNSPNDVSEAIGDYNRRSR</sequence>
<dbReference type="Proteomes" id="UP001589693">
    <property type="component" value="Unassembled WGS sequence"/>
</dbReference>
<protein>
    <submittedName>
        <fullName evidence="2">DUF2795 domain-containing protein</fullName>
    </submittedName>
</protein>
<proteinExistence type="predicted"/>